<dbReference type="AlphaFoldDB" id="A0A447CXR8"/>
<comment type="caution">
    <text evidence="6">The sequence shown here is derived from an EMBL/GenBank/DDBJ whole genome shotgun (WGS) entry which is preliminary data.</text>
</comment>
<dbReference type="PANTHER" id="PTHR30290:SF64">
    <property type="entry name" value="ABC TRANSPORTER PERIPLASMIC BINDING PROTEIN"/>
    <property type="match status" value="1"/>
</dbReference>
<evidence type="ECO:0000313" key="6">
    <source>
        <dbReference type="EMBL" id="VCU10080.1"/>
    </source>
</evidence>
<dbReference type="OrthoDB" id="9803988at2"/>
<dbReference type="Gene3D" id="3.40.190.10">
    <property type="entry name" value="Periplasmic binding protein-like II"/>
    <property type="match status" value="1"/>
</dbReference>
<comment type="similarity">
    <text evidence="2">Belongs to the bacterial solute-binding protein 5 family.</text>
</comment>
<protein>
    <submittedName>
        <fullName evidence="6">Oligopeptide-binding protein AppA</fullName>
    </submittedName>
</protein>
<evidence type="ECO:0000256" key="3">
    <source>
        <dbReference type="ARBA" id="ARBA00022729"/>
    </source>
</evidence>
<dbReference type="PIRSF" id="PIRSF002741">
    <property type="entry name" value="MppA"/>
    <property type="match status" value="1"/>
</dbReference>
<dbReference type="InterPro" id="IPR006311">
    <property type="entry name" value="TAT_signal"/>
</dbReference>
<dbReference type="InterPro" id="IPR039424">
    <property type="entry name" value="SBP_5"/>
</dbReference>
<dbReference type="RefSeq" id="WP_129609964.1">
    <property type="nucleotide sequence ID" value="NZ_UWOC01000160.1"/>
</dbReference>
<dbReference type="InterPro" id="IPR030678">
    <property type="entry name" value="Peptide/Ni-bd"/>
</dbReference>
<sequence>MRLTRRDLLRSTVTAAAAPALAPLAGPVTAALAAPPAGTAAAEAAAPAAGAPAWRHGLSLFGELKYPDGFKHFDYVNPAAPKGGVARLGGFGTFDNLNTVVAGVKGSIAGGVDLIYDTLMVGALDEVSTEYGLLAEAARHPDDFAFVTYRLRAEARWHDGRPVTPEDVIFSFEAFRKHSPQLSAYYRHVVKAEKTGERDVTFMFDQPGNRELPQIVGQLSVLPKHWWEGTDAQGRRRDVGATTLELPLGCGAYRIKDVVPGRTITFERVKDYWGRDLPVNVGRDNFDELRFEYFRDTTVALEAFKGDQLDWRSENSAKNWATAYDFPAARDKRVVLEEFPIRNLGIMQAFAFNTRRDKFKDRRVRRAFNFAFDFEEMNKQIFFGQYKRIASYFEGTELASSGLPEGREREILESVRDKIPAAVFTTPYTNPVAGNPEAVRANLREGMRLLREAGYEVKNQRLIDPKTGEPFTIEFLVSDPSSERYVLFYKPSLERLGAVVSVRSVDEAQYENRLRNWDFDVITAVWPQSLSPGNEQRSFWGSQAADQPGSRNYIGIQDAGIDALIDKVIFAESRADLVAATRALDRVLLAHDFVVPQWTYGKVRTARWDRFGRPERMPEYGLAAFPTIWWWDASRAAKTGGRS</sequence>
<comment type="subcellular location">
    <subcellularLocation>
        <location evidence="1">Periplasm</location>
    </subcellularLocation>
</comment>
<dbReference type="Pfam" id="PF00496">
    <property type="entry name" value="SBP_bac_5"/>
    <property type="match status" value="1"/>
</dbReference>
<name>A0A447CXR8_9BRAD</name>
<evidence type="ECO:0000313" key="7">
    <source>
        <dbReference type="Proteomes" id="UP000289200"/>
    </source>
</evidence>
<dbReference type="GO" id="GO:0015833">
    <property type="term" value="P:peptide transport"/>
    <property type="evidence" value="ECO:0007669"/>
    <property type="project" value="TreeGrafter"/>
</dbReference>
<dbReference type="CDD" id="cd08497">
    <property type="entry name" value="MbnE-like"/>
    <property type="match status" value="1"/>
</dbReference>
<dbReference type="GO" id="GO:0043190">
    <property type="term" value="C:ATP-binding cassette (ABC) transporter complex"/>
    <property type="evidence" value="ECO:0007669"/>
    <property type="project" value="InterPro"/>
</dbReference>
<dbReference type="GO" id="GO:1904680">
    <property type="term" value="F:peptide transmembrane transporter activity"/>
    <property type="evidence" value="ECO:0007669"/>
    <property type="project" value="TreeGrafter"/>
</dbReference>
<dbReference type="PROSITE" id="PS51318">
    <property type="entry name" value="TAT"/>
    <property type="match status" value="1"/>
</dbReference>
<dbReference type="InterPro" id="IPR000914">
    <property type="entry name" value="SBP_5_dom"/>
</dbReference>
<keyword evidence="3 4" id="KW-0732">Signal</keyword>
<proteinExistence type="inferred from homology"/>
<dbReference type="EMBL" id="UWOC01000160">
    <property type="protein sequence ID" value="VCU10080.1"/>
    <property type="molecule type" value="Genomic_DNA"/>
</dbReference>
<feature type="domain" description="Solute-binding protein family 5" evidence="5">
    <location>
        <begin position="132"/>
        <end position="543"/>
    </location>
</feature>
<dbReference type="PANTHER" id="PTHR30290">
    <property type="entry name" value="PERIPLASMIC BINDING COMPONENT OF ABC TRANSPORTER"/>
    <property type="match status" value="1"/>
</dbReference>
<feature type="chain" id="PRO_5019524612" evidence="4">
    <location>
        <begin position="31"/>
        <end position="643"/>
    </location>
</feature>
<organism evidence="6 7">
    <name type="scientific">Rhodoplanes serenus</name>
    <dbReference type="NCBI Taxonomy" id="200615"/>
    <lineage>
        <taxon>Bacteria</taxon>
        <taxon>Pseudomonadati</taxon>
        <taxon>Pseudomonadota</taxon>
        <taxon>Alphaproteobacteria</taxon>
        <taxon>Hyphomicrobiales</taxon>
        <taxon>Nitrobacteraceae</taxon>
        <taxon>Rhodoplanes</taxon>
    </lineage>
</organism>
<dbReference type="Proteomes" id="UP000289200">
    <property type="component" value="Unassembled WGS sequence"/>
</dbReference>
<evidence type="ECO:0000256" key="4">
    <source>
        <dbReference type="SAM" id="SignalP"/>
    </source>
</evidence>
<dbReference type="Gene3D" id="3.10.105.10">
    <property type="entry name" value="Dipeptide-binding Protein, Domain 3"/>
    <property type="match status" value="1"/>
</dbReference>
<dbReference type="GO" id="GO:0030288">
    <property type="term" value="C:outer membrane-bounded periplasmic space"/>
    <property type="evidence" value="ECO:0007669"/>
    <property type="project" value="TreeGrafter"/>
</dbReference>
<dbReference type="SUPFAM" id="SSF53850">
    <property type="entry name" value="Periplasmic binding protein-like II"/>
    <property type="match status" value="1"/>
</dbReference>
<accession>A0A447CXR8</accession>
<dbReference type="GO" id="GO:0042884">
    <property type="term" value="P:microcin transport"/>
    <property type="evidence" value="ECO:0007669"/>
    <property type="project" value="TreeGrafter"/>
</dbReference>
<evidence type="ECO:0000256" key="1">
    <source>
        <dbReference type="ARBA" id="ARBA00004418"/>
    </source>
</evidence>
<feature type="signal peptide" evidence="4">
    <location>
        <begin position="1"/>
        <end position="30"/>
    </location>
</feature>
<evidence type="ECO:0000259" key="5">
    <source>
        <dbReference type="Pfam" id="PF00496"/>
    </source>
</evidence>
<gene>
    <name evidence="6" type="primary">appA_2</name>
    <name evidence="6" type="ORF">RHODGE_RHODGE_03266</name>
</gene>
<evidence type="ECO:0000256" key="2">
    <source>
        <dbReference type="ARBA" id="ARBA00005695"/>
    </source>
</evidence>
<keyword evidence="7" id="KW-1185">Reference proteome</keyword>
<reference evidence="7" key="1">
    <citation type="submission" date="2018-10" db="EMBL/GenBank/DDBJ databases">
        <authorList>
            <person name="Peiro R."/>
            <person name="Begona"/>
            <person name="Cbmso G."/>
            <person name="Lopez M."/>
            <person name="Gonzalez S."/>
            <person name="Sacristan E."/>
            <person name="Castillo E."/>
        </authorList>
    </citation>
    <scope>NUCLEOTIDE SEQUENCE [LARGE SCALE GENOMIC DNA]</scope>
</reference>